<name>A0ABU9N7V9_9FLAO</name>
<feature type="domain" description="Histidine kinase" evidence="6">
    <location>
        <begin position="35"/>
        <end position="246"/>
    </location>
</feature>
<dbReference type="SUPFAM" id="SSF55874">
    <property type="entry name" value="ATPase domain of HSP90 chaperone/DNA topoisomerase II/histidine kinase"/>
    <property type="match status" value="1"/>
</dbReference>
<dbReference type="InterPro" id="IPR003594">
    <property type="entry name" value="HATPase_dom"/>
</dbReference>
<dbReference type="InterPro" id="IPR004358">
    <property type="entry name" value="Sig_transdc_His_kin-like_C"/>
</dbReference>
<organism evidence="7 8">
    <name type="scientific">Flavobacterium aureirubrum</name>
    <dbReference type="NCBI Taxonomy" id="3133147"/>
    <lineage>
        <taxon>Bacteria</taxon>
        <taxon>Pseudomonadati</taxon>
        <taxon>Bacteroidota</taxon>
        <taxon>Flavobacteriia</taxon>
        <taxon>Flavobacteriales</taxon>
        <taxon>Flavobacteriaceae</taxon>
        <taxon>Flavobacterium</taxon>
    </lineage>
</organism>
<proteinExistence type="predicted"/>
<keyword evidence="5 7" id="KW-0418">Kinase</keyword>
<dbReference type="SMART" id="SM00387">
    <property type="entry name" value="HATPase_c"/>
    <property type="match status" value="1"/>
</dbReference>
<evidence type="ECO:0000256" key="3">
    <source>
        <dbReference type="ARBA" id="ARBA00022553"/>
    </source>
</evidence>
<evidence type="ECO:0000313" key="8">
    <source>
        <dbReference type="Proteomes" id="UP001460072"/>
    </source>
</evidence>
<dbReference type="InterPro" id="IPR036890">
    <property type="entry name" value="HATPase_C_sf"/>
</dbReference>
<dbReference type="Gene3D" id="3.30.565.10">
    <property type="entry name" value="Histidine kinase-like ATPase, C-terminal domain"/>
    <property type="match status" value="1"/>
</dbReference>
<dbReference type="Pfam" id="PF02518">
    <property type="entry name" value="HATPase_c"/>
    <property type="match status" value="1"/>
</dbReference>
<dbReference type="EC" id="2.7.13.3" evidence="2"/>
<dbReference type="PRINTS" id="PR00344">
    <property type="entry name" value="BCTRLSENSOR"/>
</dbReference>
<keyword evidence="3" id="KW-0597">Phosphoprotein</keyword>
<dbReference type="RefSeq" id="WP_342696950.1">
    <property type="nucleotide sequence ID" value="NZ_JBCGDO010000025.1"/>
</dbReference>
<dbReference type="InterPro" id="IPR052162">
    <property type="entry name" value="Sensor_kinase/Photoreceptor"/>
</dbReference>
<dbReference type="PROSITE" id="PS50109">
    <property type="entry name" value="HIS_KIN"/>
    <property type="match status" value="1"/>
</dbReference>
<gene>
    <name evidence="7" type="ORF">WFZ85_14210</name>
</gene>
<comment type="catalytic activity">
    <reaction evidence="1">
        <text>ATP + protein L-histidine = ADP + protein N-phospho-L-histidine.</text>
        <dbReference type="EC" id="2.7.13.3"/>
    </reaction>
</comment>
<dbReference type="Proteomes" id="UP001460072">
    <property type="component" value="Unassembled WGS sequence"/>
</dbReference>
<dbReference type="EMBL" id="JBCGDO010000025">
    <property type="protein sequence ID" value="MEM0543774.1"/>
    <property type="molecule type" value="Genomic_DNA"/>
</dbReference>
<keyword evidence="8" id="KW-1185">Reference proteome</keyword>
<dbReference type="InterPro" id="IPR005467">
    <property type="entry name" value="His_kinase_dom"/>
</dbReference>
<keyword evidence="4" id="KW-0808">Transferase</keyword>
<evidence type="ECO:0000256" key="5">
    <source>
        <dbReference type="ARBA" id="ARBA00022777"/>
    </source>
</evidence>
<accession>A0ABU9N7V9</accession>
<sequence>MEVANVSTNYSQLKQDKACSDTENLNKLLLNLFYTVSHNLNTYAANITMLLDVIDLDVDKNENQMYLDLMGTVSNDLKKTLDDLSQIVSINKPSAINNETLLLNQYLEKVENIVNGYSHEKKLEFVNSIPQNASVVHNPAYLESILLNFCTNAVKYAHPNRFPVIHFEFMEVAHAKILTIKDNGQGIDLERFGNSLFGLNQTFHQNKNANGIGLYLTKYQIEALNGSVEVESSVGEGTTFKIYFAK</sequence>
<reference evidence="7 8" key="1">
    <citation type="submission" date="2024-03" db="EMBL/GenBank/DDBJ databases">
        <title>Two novel species of the genus Flavobacterium exhibiting potentially degradation of complex polysaccharides.</title>
        <authorList>
            <person name="Lian X."/>
        </authorList>
    </citation>
    <scope>NUCLEOTIDE SEQUENCE [LARGE SCALE GENOMIC DNA]</scope>
    <source>
        <strain evidence="8">j3</strain>
    </source>
</reference>
<comment type="caution">
    <text evidence="7">The sequence shown here is derived from an EMBL/GenBank/DDBJ whole genome shotgun (WGS) entry which is preliminary data.</text>
</comment>
<dbReference type="PANTHER" id="PTHR43304:SF1">
    <property type="entry name" value="PAC DOMAIN-CONTAINING PROTEIN"/>
    <property type="match status" value="1"/>
</dbReference>
<protein>
    <recommendedName>
        <fullName evidence="2">histidine kinase</fullName>
        <ecNumber evidence="2">2.7.13.3</ecNumber>
    </recommendedName>
</protein>
<dbReference type="GO" id="GO:0016301">
    <property type="term" value="F:kinase activity"/>
    <property type="evidence" value="ECO:0007669"/>
    <property type="project" value="UniProtKB-KW"/>
</dbReference>
<evidence type="ECO:0000256" key="1">
    <source>
        <dbReference type="ARBA" id="ARBA00000085"/>
    </source>
</evidence>
<evidence type="ECO:0000313" key="7">
    <source>
        <dbReference type="EMBL" id="MEM0543774.1"/>
    </source>
</evidence>
<evidence type="ECO:0000256" key="2">
    <source>
        <dbReference type="ARBA" id="ARBA00012438"/>
    </source>
</evidence>
<dbReference type="PANTHER" id="PTHR43304">
    <property type="entry name" value="PHYTOCHROME-LIKE PROTEIN CPH1"/>
    <property type="match status" value="1"/>
</dbReference>
<evidence type="ECO:0000259" key="6">
    <source>
        <dbReference type="PROSITE" id="PS50109"/>
    </source>
</evidence>
<evidence type="ECO:0000256" key="4">
    <source>
        <dbReference type="ARBA" id="ARBA00022679"/>
    </source>
</evidence>